<evidence type="ECO:0000313" key="5">
    <source>
        <dbReference type="Proteomes" id="UP000559027"/>
    </source>
</evidence>
<comment type="similarity">
    <text evidence="1">Belongs to the glycosyltransferase 15 family.</text>
</comment>
<dbReference type="InterPro" id="IPR029044">
    <property type="entry name" value="Nucleotide-diphossugar_trans"/>
</dbReference>
<evidence type="ECO:0008006" key="6">
    <source>
        <dbReference type="Google" id="ProtNLM"/>
    </source>
</evidence>
<comment type="caution">
    <text evidence="4">The sequence shown here is derived from an EMBL/GenBank/DDBJ whole genome shotgun (WGS) entry which is preliminary data.</text>
</comment>
<keyword evidence="3" id="KW-0472">Membrane</keyword>
<reference evidence="4 5" key="1">
    <citation type="journal article" date="2020" name="ISME J.">
        <title>Uncovering the hidden diversity of litter-decomposition mechanisms in mushroom-forming fungi.</title>
        <authorList>
            <person name="Floudas D."/>
            <person name="Bentzer J."/>
            <person name="Ahren D."/>
            <person name="Johansson T."/>
            <person name="Persson P."/>
            <person name="Tunlid A."/>
        </authorList>
    </citation>
    <scope>NUCLEOTIDE SEQUENCE [LARGE SCALE GENOMIC DNA]</scope>
    <source>
        <strain evidence="4 5">CBS 146.42</strain>
    </source>
</reference>
<dbReference type="EMBL" id="JAACJO010000005">
    <property type="protein sequence ID" value="KAF5358317.1"/>
    <property type="molecule type" value="Genomic_DNA"/>
</dbReference>
<protein>
    <recommendedName>
        <fullName evidence="6">Glycosyltransferase family 15 protein</fullName>
    </recommendedName>
</protein>
<keyword evidence="5" id="KW-1185">Reference proteome</keyword>
<dbReference type="InterPro" id="IPR002685">
    <property type="entry name" value="Glyco_trans_15"/>
</dbReference>
<dbReference type="GO" id="GO:0005794">
    <property type="term" value="C:Golgi apparatus"/>
    <property type="evidence" value="ECO:0007669"/>
    <property type="project" value="TreeGrafter"/>
</dbReference>
<dbReference type="Pfam" id="PF01793">
    <property type="entry name" value="Glyco_transf_15"/>
    <property type="match status" value="2"/>
</dbReference>
<proteinExistence type="inferred from homology"/>
<name>A0A8H5G4N7_9AGAR</name>
<dbReference type="PANTHER" id="PTHR31121">
    <property type="entry name" value="ALPHA-1,2 MANNOSYLTRANSFERASE KTR1"/>
    <property type="match status" value="1"/>
</dbReference>
<dbReference type="FunFam" id="3.90.550.10:FF:000051">
    <property type="entry name" value="Alpha-1,2-mannosyltransferase (Ktr4)"/>
    <property type="match status" value="2"/>
</dbReference>
<feature type="transmembrane region" description="Helical" evidence="3">
    <location>
        <begin position="14"/>
        <end position="32"/>
    </location>
</feature>
<accession>A0A8H5G4N7</accession>
<organism evidence="4 5">
    <name type="scientific">Leucocoprinus leucothites</name>
    <dbReference type="NCBI Taxonomy" id="201217"/>
    <lineage>
        <taxon>Eukaryota</taxon>
        <taxon>Fungi</taxon>
        <taxon>Dikarya</taxon>
        <taxon>Basidiomycota</taxon>
        <taxon>Agaricomycotina</taxon>
        <taxon>Agaricomycetes</taxon>
        <taxon>Agaricomycetidae</taxon>
        <taxon>Agaricales</taxon>
        <taxon>Agaricineae</taxon>
        <taxon>Agaricaceae</taxon>
        <taxon>Leucocoprinus</taxon>
    </lineage>
</organism>
<dbReference type="GO" id="GO:0000026">
    <property type="term" value="F:alpha-1,2-mannosyltransferase activity"/>
    <property type="evidence" value="ECO:0007669"/>
    <property type="project" value="TreeGrafter"/>
</dbReference>
<evidence type="ECO:0000256" key="3">
    <source>
        <dbReference type="SAM" id="Phobius"/>
    </source>
</evidence>
<gene>
    <name evidence="4" type="ORF">D9756_001562</name>
</gene>
<keyword evidence="3" id="KW-1133">Transmembrane helix</keyword>
<keyword evidence="3" id="KW-0812">Transmembrane</keyword>
<dbReference type="OrthoDB" id="439943at2759"/>
<dbReference type="AlphaFoldDB" id="A0A8H5G4N7"/>
<evidence type="ECO:0000256" key="1">
    <source>
        <dbReference type="ARBA" id="ARBA00007677"/>
    </source>
</evidence>
<dbReference type="GO" id="GO:0000032">
    <property type="term" value="P:cell wall mannoprotein biosynthetic process"/>
    <property type="evidence" value="ECO:0007669"/>
    <property type="project" value="TreeGrafter"/>
</dbReference>
<keyword evidence="2" id="KW-0808">Transferase</keyword>
<evidence type="ECO:0000256" key="2">
    <source>
        <dbReference type="ARBA" id="ARBA00022679"/>
    </source>
</evidence>
<dbReference type="Proteomes" id="UP000559027">
    <property type="component" value="Unassembled WGS sequence"/>
</dbReference>
<dbReference type="SUPFAM" id="SSF53448">
    <property type="entry name" value="Nucleotide-diphospho-sugar transferases"/>
    <property type="match status" value="2"/>
</dbReference>
<sequence length="721" mass="84699">MAAFPLFASSPRKFILVIVVAVITIHYVLSMLHNDYSRLASFSNLSEKWQKAHDRVFNSTAATLPPLFLNDTDYDELPVATTTEIETTTTTELIEVPAAEVTITTTTVVDIPPPPKRANATFVFLCRNSDLAGAVSSIRQMEDRFNRHYGYPWVLLNEEPFTEEFKERVRVLTDAPIHFGLIPHDHWYQPDWIDEDRARSGRSRMMAQGIIYAGSVPYRNMCRFNSGFFFKHELLQQYRYYWRVEPGVQFFCDVTYDPFVFMEENNKVYSFTISLIEWEPTIPTLWSTVKEFVKRNPEYLHPNNSLRFLSDNGGVGYNLCHFWSNFEIADMDFWRGEAYQKFFEHLESKGGFYYERWGDAPVHSIAASLFASKDQVHFFRDIGYRHDPFQHCPSGEDWTRGRCSCDSKDSFDNLKKHLSGPNNNKLPYETPIGEEYYLKENKTSPPERKANAAIVILARNTDLNGVVSSVKQMEDRFNKKFGYDYVFLNEQPFEDKFKRRIEELTDATVKYGLIPREDWFQPDWIDEEKAKEARKDMMKNNVIYGGSVPYRNMCRFNSGFFYRQEILKPYRYYWRVEPDVKFFCDIDYDPFLFMEDEKKVYGFTISLYEYETTIPTLWQTVKEFINDSPDLVAEGNAMEFLSDDNGNTYNRCHFWSNFEIGDLDFWRGEAYSKFFDHLDKKGGFYYERWGDAPVHSIGASLFAKRDQIHFFNDIGECLATI</sequence>
<evidence type="ECO:0000313" key="4">
    <source>
        <dbReference type="EMBL" id="KAF5358317.1"/>
    </source>
</evidence>
<dbReference type="PANTHER" id="PTHR31121:SF6">
    <property type="entry name" value="ALPHA-1,2 MANNOSYLTRANSFERASE KTR1"/>
    <property type="match status" value="1"/>
</dbReference>
<dbReference type="GO" id="GO:0016020">
    <property type="term" value="C:membrane"/>
    <property type="evidence" value="ECO:0007669"/>
    <property type="project" value="InterPro"/>
</dbReference>
<dbReference type="GO" id="GO:0006487">
    <property type="term" value="P:protein N-linked glycosylation"/>
    <property type="evidence" value="ECO:0007669"/>
    <property type="project" value="TreeGrafter"/>
</dbReference>
<dbReference type="Gene3D" id="3.90.550.10">
    <property type="entry name" value="Spore Coat Polysaccharide Biosynthesis Protein SpsA, Chain A"/>
    <property type="match status" value="2"/>
</dbReference>